<sequence length="68" mass="7652">MAINGGFGLWFRQLKISSIICGQCIFISWIGCQWAEHCGRRDQSQSVLATAIFLFNNESSQDVRISVI</sequence>
<name>A0A7M3DPD7_RHILE</name>
<evidence type="ECO:0000313" key="2">
    <source>
        <dbReference type="Proteomes" id="UP000292974"/>
    </source>
</evidence>
<proteinExistence type="predicted"/>
<evidence type="ECO:0000313" key="1">
    <source>
        <dbReference type="EMBL" id="TAY50514.1"/>
    </source>
</evidence>
<reference evidence="1 2" key="1">
    <citation type="submission" date="2019-02" db="EMBL/GenBank/DDBJ databases">
        <title>The genomic architecture of introgression among sibling species of bacteria.</title>
        <authorList>
            <person name="Cavassim M.I.A."/>
            <person name="Moeskjaer S."/>
            <person name="Moslemi C."/>
            <person name="Fields B."/>
            <person name="Bachmann A."/>
            <person name="Vilhjalmsson B."/>
            <person name="Schierup M.H."/>
            <person name="Young J.P.W."/>
            <person name="Andersen S.U."/>
        </authorList>
    </citation>
    <scope>NUCLEOTIDE SEQUENCE [LARGE SCALE GENOMIC DNA]</scope>
    <source>
        <strain evidence="1 2">SM135B</strain>
    </source>
</reference>
<protein>
    <submittedName>
        <fullName evidence="1">Uncharacterized protein</fullName>
    </submittedName>
</protein>
<gene>
    <name evidence="1" type="ORF">ELH90_01715</name>
</gene>
<dbReference type="AlphaFoldDB" id="A0A7M3DPD7"/>
<accession>A0A7M3DPD7</accession>
<comment type="caution">
    <text evidence="1">The sequence shown here is derived from an EMBL/GenBank/DDBJ whole genome shotgun (WGS) entry which is preliminary data.</text>
</comment>
<organism evidence="1 2">
    <name type="scientific">Rhizobium leguminosarum</name>
    <dbReference type="NCBI Taxonomy" id="384"/>
    <lineage>
        <taxon>Bacteria</taxon>
        <taxon>Pseudomonadati</taxon>
        <taxon>Pseudomonadota</taxon>
        <taxon>Alphaproteobacteria</taxon>
        <taxon>Hyphomicrobiales</taxon>
        <taxon>Rhizobiaceae</taxon>
        <taxon>Rhizobium/Agrobacterium group</taxon>
        <taxon>Rhizobium</taxon>
    </lineage>
</organism>
<dbReference type="Proteomes" id="UP000292974">
    <property type="component" value="Unassembled WGS sequence"/>
</dbReference>
<dbReference type="EMBL" id="SIOP01000001">
    <property type="protein sequence ID" value="TAY50514.1"/>
    <property type="molecule type" value="Genomic_DNA"/>
</dbReference>